<dbReference type="Pfam" id="PF01435">
    <property type="entry name" value="Peptidase_M48"/>
    <property type="match status" value="1"/>
</dbReference>
<evidence type="ECO:0000256" key="5">
    <source>
        <dbReference type="ARBA" id="ARBA00023049"/>
    </source>
</evidence>
<evidence type="ECO:0000259" key="9">
    <source>
        <dbReference type="Pfam" id="PF01435"/>
    </source>
</evidence>
<protein>
    <submittedName>
        <fullName evidence="10">Zn-dependent protease</fullName>
    </submittedName>
</protein>
<keyword evidence="8" id="KW-0732">Signal</keyword>
<dbReference type="InterPro" id="IPR051156">
    <property type="entry name" value="Mito/Outer_Membr_Metalloprot"/>
</dbReference>
<dbReference type="InterPro" id="IPR001915">
    <property type="entry name" value="Peptidase_M48"/>
</dbReference>
<evidence type="ECO:0000256" key="4">
    <source>
        <dbReference type="ARBA" id="ARBA00022833"/>
    </source>
</evidence>
<accession>A0ABU0J071</accession>
<dbReference type="PANTHER" id="PTHR22726">
    <property type="entry name" value="METALLOENDOPEPTIDASE OMA1"/>
    <property type="match status" value="1"/>
</dbReference>
<feature type="domain" description="Peptidase M48" evidence="9">
    <location>
        <begin position="83"/>
        <end position="243"/>
    </location>
</feature>
<keyword evidence="2" id="KW-0479">Metal-binding</keyword>
<dbReference type="PROSITE" id="PS50005">
    <property type="entry name" value="TPR"/>
    <property type="match status" value="1"/>
</dbReference>
<dbReference type="Gene3D" id="1.25.40.10">
    <property type="entry name" value="Tetratricopeptide repeat domain"/>
    <property type="match status" value="1"/>
</dbReference>
<keyword evidence="11" id="KW-1185">Reference proteome</keyword>
<proteinExistence type="inferred from homology"/>
<dbReference type="RefSeq" id="WP_307353005.1">
    <property type="nucleotide sequence ID" value="NZ_JAUSVS010000015.1"/>
</dbReference>
<evidence type="ECO:0000256" key="8">
    <source>
        <dbReference type="SAM" id="SignalP"/>
    </source>
</evidence>
<keyword evidence="1 7" id="KW-0645">Protease</keyword>
<comment type="caution">
    <text evidence="10">The sequence shown here is derived from an EMBL/GenBank/DDBJ whole genome shotgun (WGS) entry which is preliminary data.</text>
</comment>
<evidence type="ECO:0000256" key="2">
    <source>
        <dbReference type="ARBA" id="ARBA00022723"/>
    </source>
</evidence>
<feature type="repeat" description="TPR" evidence="6">
    <location>
        <begin position="335"/>
        <end position="368"/>
    </location>
</feature>
<dbReference type="Gene3D" id="3.30.2010.10">
    <property type="entry name" value="Metalloproteases ('zincins'), catalytic domain"/>
    <property type="match status" value="1"/>
</dbReference>
<keyword evidence="4 7" id="KW-0862">Zinc</keyword>
<comment type="cofactor">
    <cofactor evidence="7">
        <name>Zn(2+)</name>
        <dbReference type="ChEBI" id="CHEBI:29105"/>
    </cofactor>
    <text evidence="7">Binds 1 zinc ion per subunit.</text>
</comment>
<dbReference type="Proteomes" id="UP001228905">
    <property type="component" value="Unassembled WGS sequence"/>
</dbReference>
<feature type="signal peptide" evidence="8">
    <location>
        <begin position="1"/>
        <end position="22"/>
    </location>
</feature>
<evidence type="ECO:0000256" key="3">
    <source>
        <dbReference type="ARBA" id="ARBA00022801"/>
    </source>
</evidence>
<keyword evidence="5 7" id="KW-0482">Metalloprotease</keyword>
<reference evidence="10 11" key="1">
    <citation type="submission" date="2023-07" db="EMBL/GenBank/DDBJ databases">
        <title>Genomic Encyclopedia of Type Strains, Phase IV (KMG-IV): sequencing the most valuable type-strain genomes for metagenomic binning, comparative biology and taxonomic classification.</title>
        <authorList>
            <person name="Goeker M."/>
        </authorList>
    </citation>
    <scope>NUCLEOTIDE SEQUENCE [LARGE SCALE GENOMIC DNA]</scope>
    <source>
        <strain evidence="10 11">DSM 18695</strain>
    </source>
</reference>
<keyword evidence="3 7" id="KW-0378">Hydrolase</keyword>
<dbReference type="GO" id="GO:0006508">
    <property type="term" value="P:proteolysis"/>
    <property type="evidence" value="ECO:0007669"/>
    <property type="project" value="UniProtKB-KW"/>
</dbReference>
<dbReference type="CDD" id="cd07324">
    <property type="entry name" value="M48C_Oma1-like"/>
    <property type="match status" value="1"/>
</dbReference>
<keyword evidence="6" id="KW-0802">TPR repeat</keyword>
<feature type="chain" id="PRO_5047100143" evidence="8">
    <location>
        <begin position="23"/>
        <end position="384"/>
    </location>
</feature>
<dbReference type="InterPro" id="IPR011990">
    <property type="entry name" value="TPR-like_helical_dom_sf"/>
</dbReference>
<sequence length="384" mass="42071">MRLRNVLLAASAWAVAVTPVFAEPRPPHSRPVLSSDEGGIWDLLDRAELDTRNSAELDKDPVLNAYVQGVVCKVAGDYCADLRVYLLDRPYLNAITAPNGYVEVWSGLMLRAETESELAFVLGHEITHFTENHGIEQWRKARAQANVAMLASIVSGPLGLLAALGAAASLSAYSREDERQADREGLERAVAAGYDAGGGAAMWTWVIDEAKASDFKKVREGPARASIFNTHPIDQERIATLTALAKGRPAGAGADKAVYRAVIRPHLASWLRDDLRRRDYGQSLYLIQRLSQLGTDMGVLNYFKGEAYRLRRGAGDDALAQAAYEAAVTQIDVPPEAFRELGNLYVRAGDKARARTAFESYLSRAPEAQDRWLVETSLKTLEGT</sequence>
<evidence type="ECO:0000313" key="11">
    <source>
        <dbReference type="Proteomes" id="UP001228905"/>
    </source>
</evidence>
<comment type="similarity">
    <text evidence="7">Belongs to the peptidase M48 family.</text>
</comment>
<name>A0ABU0J071_9CAUL</name>
<dbReference type="PANTHER" id="PTHR22726:SF1">
    <property type="entry name" value="METALLOENDOPEPTIDASE OMA1, MITOCHONDRIAL"/>
    <property type="match status" value="1"/>
</dbReference>
<gene>
    <name evidence="10" type="ORF">QO010_004624</name>
</gene>
<dbReference type="EMBL" id="JAUSVS010000015">
    <property type="protein sequence ID" value="MDQ0466828.1"/>
    <property type="molecule type" value="Genomic_DNA"/>
</dbReference>
<evidence type="ECO:0000256" key="1">
    <source>
        <dbReference type="ARBA" id="ARBA00022670"/>
    </source>
</evidence>
<organism evidence="10 11">
    <name type="scientific">Caulobacter ginsengisoli</name>
    <dbReference type="NCBI Taxonomy" id="400775"/>
    <lineage>
        <taxon>Bacteria</taxon>
        <taxon>Pseudomonadati</taxon>
        <taxon>Pseudomonadota</taxon>
        <taxon>Alphaproteobacteria</taxon>
        <taxon>Caulobacterales</taxon>
        <taxon>Caulobacteraceae</taxon>
        <taxon>Caulobacter</taxon>
    </lineage>
</organism>
<evidence type="ECO:0000256" key="6">
    <source>
        <dbReference type="PROSITE-ProRule" id="PRU00339"/>
    </source>
</evidence>
<evidence type="ECO:0000256" key="7">
    <source>
        <dbReference type="RuleBase" id="RU003983"/>
    </source>
</evidence>
<evidence type="ECO:0000313" key="10">
    <source>
        <dbReference type="EMBL" id="MDQ0466828.1"/>
    </source>
</evidence>
<dbReference type="GO" id="GO:0008233">
    <property type="term" value="F:peptidase activity"/>
    <property type="evidence" value="ECO:0007669"/>
    <property type="project" value="UniProtKB-KW"/>
</dbReference>
<dbReference type="InterPro" id="IPR019734">
    <property type="entry name" value="TPR_rpt"/>
</dbReference>